<evidence type="ECO:0000256" key="7">
    <source>
        <dbReference type="ARBA" id="ARBA00023054"/>
    </source>
</evidence>
<dbReference type="InterPro" id="IPR005606">
    <property type="entry name" value="Sec20"/>
</dbReference>
<dbReference type="InterPro" id="IPR056173">
    <property type="entry name" value="Sec20_C"/>
</dbReference>
<evidence type="ECO:0000256" key="8">
    <source>
        <dbReference type="ARBA" id="ARBA00023136"/>
    </source>
</evidence>
<keyword evidence="3 11" id="KW-0812">Transmembrane</keyword>
<evidence type="ECO:0000313" key="13">
    <source>
        <dbReference type="EMBL" id="KAK9851886.1"/>
    </source>
</evidence>
<evidence type="ECO:0000256" key="2">
    <source>
        <dbReference type="ARBA" id="ARBA00022448"/>
    </source>
</evidence>
<dbReference type="PANTHER" id="PTHR12825">
    <property type="entry name" value="BNIP1-RELATED"/>
    <property type="match status" value="1"/>
</dbReference>
<name>A0AAW1SRK6_9CHLO</name>
<feature type="compositionally biased region" description="Polar residues" evidence="10">
    <location>
        <begin position="572"/>
        <end position="582"/>
    </location>
</feature>
<comment type="subcellular location">
    <subcellularLocation>
        <location evidence="1">Endoplasmic reticulum membrane</location>
        <topology evidence="1">Single-pass type IV membrane protein</topology>
    </subcellularLocation>
</comment>
<feature type="domain" description="Sec20 C-terminal" evidence="12">
    <location>
        <begin position="141"/>
        <end position="230"/>
    </location>
</feature>
<feature type="region of interest" description="Disordered" evidence="10">
    <location>
        <begin position="706"/>
        <end position="761"/>
    </location>
</feature>
<keyword evidence="7" id="KW-0175">Coiled coil</keyword>
<feature type="region of interest" description="Disordered" evidence="10">
    <location>
        <begin position="492"/>
        <end position="621"/>
    </location>
</feature>
<dbReference type="PANTHER" id="PTHR12825:SF0">
    <property type="entry name" value="VESICLE TRANSPORT PROTEIN SEC20"/>
    <property type="match status" value="1"/>
</dbReference>
<organism evidence="13 14">
    <name type="scientific">Apatococcus fuscideae</name>
    <dbReference type="NCBI Taxonomy" id="2026836"/>
    <lineage>
        <taxon>Eukaryota</taxon>
        <taxon>Viridiplantae</taxon>
        <taxon>Chlorophyta</taxon>
        <taxon>core chlorophytes</taxon>
        <taxon>Trebouxiophyceae</taxon>
        <taxon>Chlorellales</taxon>
        <taxon>Chlorellaceae</taxon>
        <taxon>Apatococcus</taxon>
    </lineage>
</organism>
<comment type="similarity">
    <text evidence="9">Belongs to the SEC20 family.</text>
</comment>
<dbReference type="EMBL" id="JALJOV010001217">
    <property type="protein sequence ID" value="KAK9851886.1"/>
    <property type="molecule type" value="Genomic_DNA"/>
</dbReference>
<keyword evidence="6 11" id="KW-1133">Transmembrane helix</keyword>
<evidence type="ECO:0000256" key="10">
    <source>
        <dbReference type="SAM" id="MobiDB-lite"/>
    </source>
</evidence>
<sequence length="761" mass="80960">MNGLADDAQEKQRLLKLLDTEKDKATKLNSQLATQTTLDSPAAKVLLQNITKSLASFRKGVRELELWTEEAGADDPESFTSLQEQQQVYSSLQQANRQASTQVQQNAAKHLREQRKALLGSPDPSAKQKQLQDNSQILGASKDITQGLRRTKQLLSQELDHTSATLAAMDASHERLAKSKDEYEKQSPLLTKSRRLLSKMSWHSILDNLVLYGCLTIFFAVVAYIVYKRLIYFVPSFLIPSYFGRSPVPTLQMGQSPASLQHSGAPPGGPLNPSVVAPPSNDRWYEAQPGYNDQEKISDDQWQQTSSGVSNDGSAQESGKTEPGKPVPGISMPTAAFRAAVPPAPASQAELDIRHGLDQGNDVQPAEAHADAALQSSADGPGQRDGLSTAADADASLSDGLSDLANATGELQSPAHELQDDAQLVADLQAPSAEGRKQAHADQGAAGQAPDDFDTYPGLERVTYPEASQVKEVAAANDSFAEGQLNVSHLGEPLDETAAPNSSSSIKPDAVDDDVLEPSTPPLKDHASRHAAAFDDSAADYEEASIGSEDEDLLEESETAQQGSSAPAGLSQFDSARQIPTSDSKKEGSASQKSSGLDASEAREEPASNWTSRSHVNGAENTNVTSEEHVILDAADAISAKVEVELTGNKNLLDADAPAFSLTIQNGTYTAENWTTDRSSHKAVTVGAELDSRNLTALADKITVNSPDGTLKASTDLDEGANKTQDPELHAPESNAMAPPDALAGDAIGLDADDLAEHDEL</sequence>
<dbReference type="Proteomes" id="UP001485043">
    <property type="component" value="Unassembled WGS sequence"/>
</dbReference>
<protein>
    <recommendedName>
        <fullName evidence="12">Sec20 C-terminal domain-containing protein</fullName>
    </recommendedName>
</protein>
<evidence type="ECO:0000256" key="9">
    <source>
        <dbReference type="ARBA" id="ARBA00037934"/>
    </source>
</evidence>
<keyword evidence="14" id="KW-1185">Reference proteome</keyword>
<feature type="compositionally biased region" description="Acidic residues" evidence="10">
    <location>
        <begin position="751"/>
        <end position="761"/>
    </location>
</feature>
<gene>
    <name evidence="13" type="ORF">WJX84_007042</name>
</gene>
<evidence type="ECO:0000313" key="14">
    <source>
        <dbReference type="Proteomes" id="UP001485043"/>
    </source>
</evidence>
<evidence type="ECO:0000256" key="6">
    <source>
        <dbReference type="ARBA" id="ARBA00022989"/>
    </source>
</evidence>
<feature type="compositionally biased region" description="Polar residues" evidence="10">
    <location>
        <begin position="608"/>
        <end position="621"/>
    </location>
</feature>
<dbReference type="Pfam" id="PF03908">
    <property type="entry name" value="Sec20"/>
    <property type="match status" value="1"/>
</dbReference>
<dbReference type="GO" id="GO:0031201">
    <property type="term" value="C:SNARE complex"/>
    <property type="evidence" value="ECO:0007669"/>
    <property type="project" value="TreeGrafter"/>
</dbReference>
<feature type="transmembrane region" description="Helical" evidence="11">
    <location>
        <begin position="209"/>
        <end position="227"/>
    </location>
</feature>
<feature type="compositionally biased region" description="Polar residues" evidence="10">
    <location>
        <begin position="253"/>
        <end position="262"/>
    </location>
</feature>
<keyword evidence="5" id="KW-0931">ER-Golgi transport</keyword>
<evidence type="ECO:0000259" key="12">
    <source>
        <dbReference type="Pfam" id="PF03908"/>
    </source>
</evidence>
<keyword evidence="2" id="KW-0813">Transport</keyword>
<evidence type="ECO:0000256" key="1">
    <source>
        <dbReference type="ARBA" id="ARBA00004163"/>
    </source>
</evidence>
<comment type="caution">
    <text evidence="13">The sequence shown here is derived from an EMBL/GenBank/DDBJ whole genome shotgun (WGS) entry which is preliminary data.</text>
</comment>
<keyword evidence="4" id="KW-0256">Endoplasmic reticulum</keyword>
<accession>A0AAW1SRK6</accession>
<evidence type="ECO:0000256" key="3">
    <source>
        <dbReference type="ARBA" id="ARBA00022692"/>
    </source>
</evidence>
<dbReference type="GO" id="GO:0005484">
    <property type="term" value="F:SNAP receptor activity"/>
    <property type="evidence" value="ECO:0007669"/>
    <property type="project" value="InterPro"/>
</dbReference>
<feature type="compositionally biased region" description="Low complexity" evidence="10">
    <location>
        <begin position="385"/>
        <end position="394"/>
    </location>
</feature>
<feature type="compositionally biased region" description="Acidic residues" evidence="10">
    <location>
        <begin position="537"/>
        <end position="558"/>
    </location>
</feature>
<feature type="region of interest" description="Disordered" evidence="10">
    <location>
        <begin position="253"/>
        <end position="332"/>
    </location>
</feature>
<dbReference type="AlphaFoldDB" id="A0AAW1SRK6"/>
<dbReference type="GO" id="GO:0006890">
    <property type="term" value="P:retrograde vesicle-mediated transport, Golgi to endoplasmic reticulum"/>
    <property type="evidence" value="ECO:0007669"/>
    <property type="project" value="InterPro"/>
</dbReference>
<keyword evidence="8 11" id="KW-0472">Membrane</keyword>
<reference evidence="13 14" key="1">
    <citation type="journal article" date="2024" name="Nat. Commun.">
        <title>Phylogenomics reveals the evolutionary origins of lichenization in chlorophyte algae.</title>
        <authorList>
            <person name="Puginier C."/>
            <person name="Libourel C."/>
            <person name="Otte J."/>
            <person name="Skaloud P."/>
            <person name="Haon M."/>
            <person name="Grisel S."/>
            <person name="Petersen M."/>
            <person name="Berrin J.G."/>
            <person name="Delaux P.M."/>
            <person name="Dal Grande F."/>
            <person name="Keller J."/>
        </authorList>
    </citation>
    <scope>NUCLEOTIDE SEQUENCE [LARGE SCALE GENOMIC DNA]</scope>
    <source>
        <strain evidence="13 14">SAG 2523</strain>
    </source>
</reference>
<proteinExistence type="inferred from homology"/>
<feature type="compositionally biased region" description="Low complexity" evidence="10">
    <location>
        <begin position="441"/>
        <end position="450"/>
    </location>
</feature>
<evidence type="ECO:0000256" key="4">
    <source>
        <dbReference type="ARBA" id="ARBA00022824"/>
    </source>
</evidence>
<dbReference type="GO" id="GO:0005789">
    <property type="term" value="C:endoplasmic reticulum membrane"/>
    <property type="evidence" value="ECO:0007669"/>
    <property type="project" value="UniProtKB-SubCell"/>
</dbReference>
<feature type="compositionally biased region" description="Polar residues" evidence="10">
    <location>
        <begin position="300"/>
        <end position="318"/>
    </location>
</feature>
<feature type="region of interest" description="Disordered" evidence="10">
    <location>
        <begin position="431"/>
        <end position="459"/>
    </location>
</feature>
<evidence type="ECO:0000256" key="11">
    <source>
        <dbReference type="SAM" id="Phobius"/>
    </source>
</evidence>
<evidence type="ECO:0000256" key="5">
    <source>
        <dbReference type="ARBA" id="ARBA00022892"/>
    </source>
</evidence>
<feature type="region of interest" description="Disordered" evidence="10">
    <location>
        <begin position="358"/>
        <end position="394"/>
    </location>
</feature>
<feature type="compositionally biased region" description="Low complexity" evidence="10">
    <location>
        <begin position="741"/>
        <end position="750"/>
    </location>
</feature>